<dbReference type="GO" id="GO:0005576">
    <property type="term" value="C:extracellular region"/>
    <property type="evidence" value="ECO:0007669"/>
    <property type="project" value="UniProtKB-SubCell"/>
</dbReference>
<dbReference type="SMART" id="SM00155">
    <property type="entry name" value="PLDc"/>
    <property type="match status" value="2"/>
</dbReference>
<dbReference type="AlphaFoldDB" id="A0A916Z5Y4"/>
<dbReference type="OrthoDB" id="8828485at2"/>
<keyword evidence="6" id="KW-0677">Repeat</keyword>
<comment type="caution">
    <text evidence="12">The sequence shown here is derived from an EMBL/GenBank/DDBJ whole genome shotgun (WGS) entry which is preliminary data.</text>
</comment>
<comment type="subcellular location">
    <subcellularLocation>
        <location evidence="3">Secreted</location>
    </subcellularLocation>
</comment>
<dbReference type="InterPro" id="IPR015679">
    <property type="entry name" value="PLipase_D_fam"/>
</dbReference>
<evidence type="ECO:0000256" key="9">
    <source>
        <dbReference type="ARBA" id="ARBA00029594"/>
    </source>
</evidence>
<gene>
    <name evidence="12" type="ORF">GCM10010990_29880</name>
</gene>
<dbReference type="SUPFAM" id="SSF56024">
    <property type="entry name" value="Phospholipase D/nuclease"/>
    <property type="match status" value="2"/>
</dbReference>
<sequence length="531" mass="61357">MTSDGNENNAGPQTTPPWRGVARPDTHEENLAEPAAHEPRSVEPGIWRYEHAARARVVIDAADYFSLMQQAMMKAQRRIMLIGWDFDTRIALGRGRSWFNVFKRHHPPRRLGAFIVWLTKLNPDLKIRVLKWNFAAIKMFLRGSMVFDMWRWFKNHRIDFKFDSAHPVGCSHHQKIVIIDDRFAVCGGIDMTADRWDTRLHRHGDRLRRAPGGRKYMPWHDMTMLVEGEVATALDELGRERWQIAGGNYIPPLETQPHSIWPEGLEADFEDIEIGIARTRAEYKDIAPINEIETLYLDLIKRAKKFIYAENQYFASRKIAEAIVERMKEENPPEIVIVGPLFADGWLEQAAMDTARARLIASIEKFDKAGKMRHYVPHTTGDGPIYVHAKLMIVDDEILKVGSANMNNRSLGLDSECDLLVDATRPANRGIEPAITRIRHSLLAEHLGLELEEVEPLLHKYGSMHALIEQHPQPGRRLKRLPPLEMNDIEKHLADQEWLDPEHPDDFFEPIVGAKKEKKRYGLFRRLRRPH</sequence>
<reference evidence="12" key="2">
    <citation type="submission" date="2020-09" db="EMBL/GenBank/DDBJ databases">
        <authorList>
            <person name="Sun Q."/>
            <person name="Zhou Y."/>
        </authorList>
    </citation>
    <scope>NUCLEOTIDE SEQUENCE</scope>
    <source>
        <strain evidence="12">CGMCC 1.15360</strain>
    </source>
</reference>
<evidence type="ECO:0000256" key="3">
    <source>
        <dbReference type="ARBA" id="ARBA00004613"/>
    </source>
</evidence>
<name>A0A916Z5Y4_9SPHN</name>
<accession>A0A916Z5Y4</accession>
<feature type="compositionally biased region" description="Basic and acidic residues" evidence="10">
    <location>
        <begin position="22"/>
        <end position="39"/>
    </location>
</feature>
<dbReference type="EMBL" id="BMIP01000007">
    <property type="protein sequence ID" value="GGD78104.1"/>
    <property type="molecule type" value="Genomic_DNA"/>
</dbReference>
<evidence type="ECO:0000313" key="12">
    <source>
        <dbReference type="EMBL" id="GGD78104.1"/>
    </source>
</evidence>
<dbReference type="CDD" id="cd09140">
    <property type="entry name" value="PLDc_vPLD1_2_like_bac_1"/>
    <property type="match status" value="1"/>
</dbReference>
<keyword evidence="13" id="KW-1185">Reference proteome</keyword>
<dbReference type="Gene3D" id="3.30.870.10">
    <property type="entry name" value="Endonuclease Chain A"/>
    <property type="match status" value="2"/>
</dbReference>
<feature type="domain" description="PLD phosphodiesterase" evidence="11">
    <location>
        <begin position="172"/>
        <end position="195"/>
    </location>
</feature>
<evidence type="ECO:0000256" key="6">
    <source>
        <dbReference type="ARBA" id="ARBA00022737"/>
    </source>
</evidence>
<dbReference type="GO" id="GO:0009395">
    <property type="term" value="P:phospholipid catabolic process"/>
    <property type="evidence" value="ECO:0007669"/>
    <property type="project" value="TreeGrafter"/>
</dbReference>
<dbReference type="PANTHER" id="PTHR18896">
    <property type="entry name" value="PHOSPHOLIPASE D"/>
    <property type="match status" value="1"/>
</dbReference>
<evidence type="ECO:0000313" key="13">
    <source>
        <dbReference type="Proteomes" id="UP000612349"/>
    </source>
</evidence>
<evidence type="ECO:0000256" key="4">
    <source>
        <dbReference type="ARBA" id="ARBA00018392"/>
    </source>
</evidence>
<dbReference type="Proteomes" id="UP000612349">
    <property type="component" value="Unassembled WGS sequence"/>
</dbReference>
<dbReference type="PANTHER" id="PTHR18896:SF76">
    <property type="entry name" value="PHOSPHOLIPASE"/>
    <property type="match status" value="1"/>
</dbReference>
<feature type="region of interest" description="Disordered" evidence="10">
    <location>
        <begin position="1"/>
        <end position="39"/>
    </location>
</feature>
<dbReference type="GO" id="GO:0004630">
    <property type="term" value="F:phospholipase D activity"/>
    <property type="evidence" value="ECO:0007669"/>
    <property type="project" value="UniProtKB-EC"/>
</dbReference>
<keyword evidence="5" id="KW-0964">Secreted</keyword>
<feature type="domain" description="PLD phosphodiesterase" evidence="11">
    <location>
        <begin position="383"/>
        <end position="410"/>
    </location>
</feature>
<evidence type="ECO:0000256" key="5">
    <source>
        <dbReference type="ARBA" id="ARBA00022525"/>
    </source>
</evidence>
<dbReference type="PROSITE" id="PS50035">
    <property type="entry name" value="PLD"/>
    <property type="match status" value="2"/>
</dbReference>
<evidence type="ECO:0000256" key="10">
    <source>
        <dbReference type="SAM" id="MobiDB-lite"/>
    </source>
</evidence>
<feature type="compositionally biased region" description="Polar residues" evidence="10">
    <location>
        <begin position="1"/>
        <end position="13"/>
    </location>
</feature>
<evidence type="ECO:0000256" key="1">
    <source>
        <dbReference type="ARBA" id="ARBA00000798"/>
    </source>
</evidence>
<evidence type="ECO:0000256" key="7">
    <source>
        <dbReference type="ARBA" id="ARBA00022801"/>
    </source>
</evidence>
<evidence type="ECO:0000256" key="2">
    <source>
        <dbReference type="ARBA" id="ARBA00003145"/>
    </source>
</evidence>
<keyword evidence="8" id="KW-0443">Lipid metabolism</keyword>
<evidence type="ECO:0000256" key="8">
    <source>
        <dbReference type="ARBA" id="ARBA00023098"/>
    </source>
</evidence>
<evidence type="ECO:0000259" key="11">
    <source>
        <dbReference type="PROSITE" id="PS50035"/>
    </source>
</evidence>
<comment type="catalytic activity">
    <reaction evidence="1">
        <text>a 1,2-diacyl-sn-glycero-3-phosphocholine + H2O = a 1,2-diacyl-sn-glycero-3-phosphate + choline + H(+)</text>
        <dbReference type="Rhea" id="RHEA:14445"/>
        <dbReference type="ChEBI" id="CHEBI:15354"/>
        <dbReference type="ChEBI" id="CHEBI:15377"/>
        <dbReference type="ChEBI" id="CHEBI:15378"/>
        <dbReference type="ChEBI" id="CHEBI:57643"/>
        <dbReference type="ChEBI" id="CHEBI:58608"/>
        <dbReference type="EC" id="3.1.4.4"/>
    </reaction>
</comment>
<dbReference type="Pfam" id="PF13091">
    <property type="entry name" value="PLDc_2"/>
    <property type="match status" value="1"/>
</dbReference>
<dbReference type="RefSeq" id="WP_066768655.1">
    <property type="nucleotide sequence ID" value="NZ_BMIP01000007.1"/>
</dbReference>
<organism evidence="12 13">
    <name type="scientific">Croceicoccus mobilis</name>
    <dbReference type="NCBI Taxonomy" id="1703339"/>
    <lineage>
        <taxon>Bacteria</taxon>
        <taxon>Pseudomonadati</taxon>
        <taxon>Pseudomonadota</taxon>
        <taxon>Alphaproteobacteria</taxon>
        <taxon>Sphingomonadales</taxon>
        <taxon>Erythrobacteraceae</taxon>
        <taxon>Croceicoccus</taxon>
    </lineage>
</organism>
<keyword evidence="7" id="KW-0378">Hydrolase</keyword>
<reference evidence="12" key="1">
    <citation type="journal article" date="2014" name="Int. J. Syst. Evol. Microbiol.">
        <title>Complete genome sequence of Corynebacterium casei LMG S-19264T (=DSM 44701T), isolated from a smear-ripened cheese.</title>
        <authorList>
            <consortium name="US DOE Joint Genome Institute (JGI-PGF)"/>
            <person name="Walter F."/>
            <person name="Albersmeier A."/>
            <person name="Kalinowski J."/>
            <person name="Ruckert C."/>
        </authorList>
    </citation>
    <scope>NUCLEOTIDE SEQUENCE</scope>
    <source>
        <strain evidence="12">CGMCC 1.15360</strain>
    </source>
</reference>
<dbReference type="CDD" id="cd09143">
    <property type="entry name" value="PLDc_vPLD1_2_like_bac_2"/>
    <property type="match status" value="1"/>
</dbReference>
<proteinExistence type="predicted"/>
<comment type="function">
    <text evidence="2">Could be a virulence factor.</text>
</comment>
<dbReference type="InterPro" id="IPR001736">
    <property type="entry name" value="PLipase_D/transphosphatidylase"/>
</dbReference>
<dbReference type="Pfam" id="PF00614">
    <property type="entry name" value="PLDc"/>
    <property type="match status" value="1"/>
</dbReference>
<protein>
    <recommendedName>
        <fullName evidence="4">Phospholipase D</fullName>
    </recommendedName>
    <alternativeName>
        <fullName evidence="9">Choline phosphatase</fullName>
    </alternativeName>
</protein>
<dbReference type="InterPro" id="IPR025202">
    <property type="entry name" value="PLD-like_dom"/>
</dbReference>